<dbReference type="EMBL" id="JADFFL010000003">
    <property type="protein sequence ID" value="MBE9662124.1"/>
    <property type="molecule type" value="Genomic_DNA"/>
</dbReference>
<keyword evidence="1" id="KW-0812">Transmembrane</keyword>
<dbReference type="AlphaFoldDB" id="A0A929KV27"/>
<proteinExistence type="predicted"/>
<evidence type="ECO:0000256" key="1">
    <source>
        <dbReference type="SAM" id="Phobius"/>
    </source>
</evidence>
<comment type="caution">
    <text evidence="2">The sequence shown here is derived from an EMBL/GenBank/DDBJ whole genome shotgun (WGS) entry which is preliminary data.</text>
</comment>
<protein>
    <submittedName>
        <fullName evidence="2">Uncharacterized protein</fullName>
    </submittedName>
</protein>
<organism evidence="2 3">
    <name type="scientific">Mucilaginibacter myungsuensis</name>
    <dbReference type="NCBI Taxonomy" id="649104"/>
    <lineage>
        <taxon>Bacteria</taxon>
        <taxon>Pseudomonadati</taxon>
        <taxon>Bacteroidota</taxon>
        <taxon>Sphingobacteriia</taxon>
        <taxon>Sphingobacteriales</taxon>
        <taxon>Sphingobacteriaceae</taxon>
        <taxon>Mucilaginibacter</taxon>
    </lineage>
</organism>
<name>A0A929KV27_9SPHI</name>
<feature type="transmembrane region" description="Helical" evidence="1">
    <location>
        <begin position="91"/>
        <end position="113"/>
    </location>
</feature>
<feature type="transmembrane region" description="Helical" evidence="1">
    <location>
        <begin position="69"/>
        <end position="85"/>
    </location>
</feature>
<feature type="transmembrane region" description="Helical" evidence="1">
    <location>
        <begin position="5"/>
        <end position="25"/>
    </location>
</feature>
<keyword evidence="1" id="KW-1133">Transmembrane helix</keyword>
<dbReference type="Proteomes" id="UP000622475">
    <property type="component" value="Unassembled WGS sequence"/>
</dbReference>
<evidence type="ECO:0000313" key="3">
    <source>
        <dbReference type="Proteomes" id="UP000622475"/>
    </source>
</evidence>
<keyword evidence="1" id="KW-0472">Membrane</keyword>
<evidence type="ECO:0000313" key="2">
    <source>
        <dbReference type="EMBL" id="MBE9662124.1"/>
    </source>
</evidence>
<accession>A0A929KV27</accession>
<dbReference type="RefSeq" id="WP_194111312.1">
    <property type="nucleotide sequence ID" value="NZ_JADFFL010000003.1"/>
</dbReference>
<keyword evidence="3" id="KW-1185">Reference proteome</keyword>
<sequence length="117" mass="12503">MVRKILGVIAGYTIFVITGVAYFQLSGHKPHAPATGGFQLLTAVYGAFWSMVAGYVLQLIARTNDLKPNFALAVIIAGFALFSMLKSTGSSWTQVQAMAVFAPASVLGGWMFLGKKK</sequence>
<feature type="transmembrane region" description="Helical" evidence="1">
    <location>
        <begin position="37"/>
        <end position="57"/>
    </location>
</feature>
<gene>
    <name evidence="2" type="ORF">IRJ16_09530</name>
</gene>
<reference evidence="2" key="1">
    <citation type="submission" date="2020-10" db="EMBL/GenBank/DDBJ databases">
        <title>Mucilaginibacter mali sp. nov., isolated from rhizosphere soil of apple orchard.</title>
        <authorList>
            <person name="Lee J.-S."/>
            <person name="Kim H.S."/>
            <person name="Kim J.-S."/>
        </authorList>
    </citation>
    <scope>NUCLEOTIDE SEQUENCE</scope>
    <source>
        <strain evidence="2">KCTC 22746</strain>
    </source>
</reference>